<comment type="caution">
    <text evidence="2">The sequence shown here is derived from an EMBL/GenBank/DDBJ whole genome shotgun (WGS) entry which is preliminary data.</text>
</comment>
<accession>A0ABW2KCY0</accession>
<feature type="domain" description="VOC" evidence="1">
    <location>
        <begin position="2"/>
        <end position="111"/>
    </location>
</feature>
<name>A0ABW2KCY0_9ACTN</name>
<dbReference type="RefSeq" id="WP_379870509.1">
    <property type="nucleotide sequence ID" value="NZ_JBHTBH010000004.1"/>
</dbReference>
<keyword evidence="3" id="KW-1185">Reference proteome</keyword>
<protein>
    <submittedName>
        <fullName evidence="2">VOC family protein</fullName>
    </submittedName>
</protein>
<gene>
    <name evidence="2" type="ORF">ACFQRF_09255</name>
</gene>
<organism evidence="2 3">
    <name type="scientific">Marinactinospora rubrisoli</name>
    <dbReference type="NCBI Taxonomy" id="2715399"/>
    <lineage>
        <taxon>Bacteria</taxon>
        <taxon>Bacillati</taxon>
        <taxon>Actinomycetota</taxon>
        <taxon>Actinomycetes</taxon>
        <taxon>Streptosporangiales</taxon>
        <taxon>Nocardiopsidaceae</taxon>
        <taxon>Marinactinospora</taxon>
    </lineage>
</organism>
<dbReference type="EMBL" id="JBHTBH010000004">
    <property type="protein sequence ID" value="MFC7327929.1"/>
    <property type="molecule type" value="Genomic_DNA"/>
</dbReference>
<dbReference type="Proteomes" id="UP001596540">
    <property type="component" value="Unassembled WGS sequence"/>
</dbReference>
<dbReference type="PROSITE" id="PS51819">
    <property type="entry name" value="VOC"/>
    <property type="match status" value="1"/>
</dbReference>
<dbReference type="InterPro" id="IPR037523">
    <property type="entry name" value="VOC_core"/>
</dbReference>
<evidence type="ECO:0000313" key="3">
    <source>
        <dbReference type="Proteomes" id="UP001596540"/>
    </source>
</evidence>
<dbReference type="CDD" id="cd06587">
    <property type="entry name" value="VOC"/>
    <property type="match status" value="1"/>
</dbReference>
<dbReference type="Pfam" id="PF00903">
    <property type="entry name" value="Glyoxalase"/>
    <property type="match status" value="1"/>
</dbReference>
<dbReference type="Gene3D" id="3.10.180.10">
    <property type="entry name" value="2,3-Dihydroxybiphenyl 1,2-Dioxygenase, domain 1"/>
    <property type="match status" value="1"/>
</dbReference>
<dbReference type="InterPro" id="IPR029068">
    <property type="entry name" value="Glyas_Bleomycin-R_OHBP_Dase"/>
</dbReference>
<dbReference type="SUPFAM" id="SSF54593">
    <property type="entry name" value="Glyoxalase/Bleomycin resistance protein/Dihydroxybiphenyl dioxygenase"/>
    <property type="match status" value="1"/>
</dbReference>
<sequence length="113" mass="12573">MPLALFAGIYVRDYEAARAWYARLLGAEPTFLASDTEAVWELDERRYLYIQQNAEHAGHAVQTVFVDDLDGVVARISESGIDPVARETYPNGVRKVCYRDADGNEIGFGGPSF</sequence>
<evidence type="ECO:0000313" key="2">
    <source>
        <dbReference type="EMBL" id="MFC7327929.1"/>
    </source>
</evidence>
<proteinExistence type="predicted"/>
<reference evidence="3" key="1">
    <citation type="journal article" date="2019" name="Int. J. Syst. Evol. Microbiol.">
        <title>The Global Catalogue of Microorganisms (GCM) 10K type strain sequencing project: providing services to taxonomists for standard genome sequencing and annotation.</title>
        <authorList>
            <consortium name="The Broad Institute Genomics Platform"/>
            <consortium name="The Broad Institute Genome Sequencing Center for Infectious Disease"/>
            <person name="Wu L."/>
            <person name="Ma J."/>
        </authorList>
    </citation>
    <scope>NUCLEOTIDE SEQUENCE [LARGE SCALE GENOMIC DNA]</scope>
    <source>
        <strain evidence="3">CGMCC 4.7382</strain>
    </source>
</reference>
<evidence type="ECO:0000259" key="1">
    <source>
        <dbReference type="PROSITE" id="PS51819"/>
    </source>
</evidence>
<dbReference type="InterPro" id="IPR004360">
    <property type="entry name" value="Glyas_Fos-R_dOase_dom"/>
</dbReference>